<evidence type="ECO:0000256" key="1">
    <source>
        <dbReference type="ARBA" id="ARBA00001913"/>
    </source>
</evidence>
<dbReference type="STRING" id="2903.R1DIC2"/>
<evidence type="ECO:0000256" key="4">
    <source>
        <dbReference type="SAM" id="Phobius"/>
    </source>
</evidence>
<keyword evidence="4" id="KW-1133">Transmembrane helix</keyword>
<dbReference type="Pfam" id="PF00128">
    <property type="entry name" value="Alpha-amylase"/>
    <property type="match status" value="1"/>
</dbReference>
<sequence>MAGFASPYDFLMRTNILADGRLRALTAGLTPLATVQFLAQLAAISQLHVEGLLTYPSMPRVLRCFAGPSGRPASRHARGSSWRPRSCCDVLRLTTVAAGTALFFIILSVALALPLLAPTYAVFGGGTPHRFDQFSFFSRLRAWHFGVRPPADEPPTVEDTRHARFPRSVAGKSLYMLMVDRFAQESHNGRRVYGCSGTDHWCGGDIRSIVERLDYIEGLGFDCVWMTPVIEQFGATRCFEPGTGATGTLIKSRPKRKKG</sequence>
<dbReference type="HOGENOM" id="CLU_1075345_0_0_1"/>
<dbReference type="GeneID" id="17256683"/>
<proteinExistence type="predicted"/>
<dbReference type="PaxDb" id="2903-EOD10531"/>
<dbReference type="Gene3D" id="3.20.20.80">
    <property type="entry name" value="Glycosidases"/>
    <property type="match status" value="1"/>
</dbReference>
<dbReference type="AlphaFoldDB" id="A0A0D3IGZ6"/>
<evidence type="ECO:0000313" key="6">
    <source>
        <dbReference type="EnsemblProtists" id="EOD10531"/>
    </source>
</evidence>
<keyword evidence="2" id="KW-0479">Metal-binding</keyword>
<feature type="domain" description="Glycosyl hydrolase family 13 catalytic" evidence="5">
    <location>
        <begin position="180"/>
        <end position="232"/>
    </location>
</feature>
<reference evidence="6" key="2">
    <citation type="submission" date="2024-10" db="UniProtKB">
        <authorList>
            <consortium name="EnsemblProtists"/>
        </authorList>
    </citation>
    <scope>IDENTIFICATION</scope>
</reference>
<dbReference type="GO" id="GO:0046872">
    <property type="term" value="F:metal ion binding"/>
    <property type="evidence" value="ECO:0007669"/>
    <property type="project" value="UniProtKB-KW"/>
</dbReference>
<dbReference type="InterPro" id="IPR006047">
    <property type="entry name" value="GH13_cat_dom"/>
</dbReference>
<keyword evidence="4" id="KW-0472">Membrane</keyword>
<name>A0A0D3IGZ6_EMIH1</name>
<dbReference type="EnsemblProtists" id="EOD10531">
    <property type="protein sequence ID" value="EOD10531"/>
    <property type="gene ID" value="EMIHUDRAFT_257719"/>
</dbReference>
<dbReference type="PANTHER" id="PTHR10357">
    <property type="entry name" value="ALPHA-AMYLASE FAMILY MEMBER"/>
    <property type="match status" value="1"/>
</dbReference>
<reference evidence="7" key="1">
    <citation type="journal article" date="2013" name="Nature">
        <title>Pan genome of the phytoplankton Emiliania underpins its global distribution.</title>
        <authorList>
            <person name="Read B.A."/>
            <person name="Kegel J."/>
            <person name="Klute M.J."/>
            <person name="Kuo A."/>
            <person name="Lefebvre S.C."/>
            <person name="Maumus F."/>
            <person name="Mayer C."/>
            <person name="Miller J."/>
            <person name="Monier A."/>
            <person name="Salamov A."/>
            <person name="Young J."/>
            <person name="Aguilar M."/>
            <person name="Claverie J.M."/>
            <person name="Frickenhaus S."/>
            <person name="Gonzalez K."/>
            <person name="Herman E.K."/>
            <person name="Lin Y.C."/>
            <person name="Napier J."/>
            <person name="Ogata H."/>
            <person name="Sarno A.F."/>
            <person name="Shmutz J."/>
            <person name="Schroeder D."/>
            <person name="de Vargas C."/>
            <person name="Verret F."/>
            <person name="von Dassow P."/>
            <person name="Valentin K."/>
            <person name="Van de Peer Y."/>
            <person name="Wheeler G."/>
            <person name="Dacks J.B."/>
            <person name="Delwiche C.F."/>
            <person name="Dyhrman S.T."/>
            <person name="Glockner G."/>
            <person name="John U."/>
            <person name="Richards T."/>
            <person name="Worden A.Z."/>
            <person name="Zhang X."/>
            <person name="Grigoriev I.V."/>
            <person name="Allen A.E."/>
            <person name="Bidle K."/>
            <person name="Borodovsky M."/>
            <person name="Bowler C."/>
            <person name="Brownlee C."/>
            <person name="Cock J.M."/>
            <person name="Elias M."/>
            <person name="Gladyshev V.N."/>
            <person name="Groth M."/>
            <person name="Guda C."/>
            <person name="Hadaegh A."/>
            <person name="Iglesias-Rodriguez M.D."/>
            <person name="Jenkins J."/>
            <person name="Jones B.M."/>
            <person name="Lawson T."/>
            <person name="Leese F."/>
            <person name="Lindquist E."/>
            <person name="Lobanov A."/>
            <person name="Lomsadze A."/>
            <person name="Malik S.B."/>
            <person name="Marsh M.E."/>
            <person name="Mackinder L."/>
            <person name="Mock T."/>
            <person name="Mueller-Roeber B."/>
            <person name="Pagarete A."/>
            <person name="Parker M."/>
            <person name="Probert I."/>
            <person name="Quesneville H."/>
            <person name="Raines C."/>
            <person name="Rensing S.A."/>
            <person name="Riano-Pachon D.M."/>
            <person name="Richier S."/>
            <person name="Rokitta S."/>
            <person name="Shiraiwa Y."/>
            <person name="Soanes D.M."/>
            <person name="van der Giezen M."/>
            <person name="Wahlund T.M."/>
            <person name="Williams B."/>
            <person name="Wilson W."/>
            <person name="Wolfe G."/>
            <person name="Wurch L.L."/>
        </authorList>
    </citation>
    <scope>NUCLEOTIDE SEQUENCE</scope>
</reference>
<protein>
    <recommendedName>
        <fullName evidence="5">Glycosyl hydrolase family 13 catalytic domain-containing protein</fullName>
    </recommendedName>
</protein>
<evidence type="ECO:0000313" key="7">
    <source>
        <dbReference type="Proteomes" id="UP000013827"/>
    </source>
</evidence>
<keyword evidence="3" id="KW-0732">Signal</keyword>
<dbReference type="GO" id="GO:0005975">
    <property type="term" value="P:carbohydrate metabolic process"/>
    <property type="evidence" value="ECO:0007669"/>
    <property type="project" value="InterPro"/>
</dbReference>
<feature type="transmembrane region" description="Helical" evidence="4">
    <location>
        <begin position="90"/>
        <end position="113"/>
    </location>
</feature>
<evidence type="ECO:0000256" key="2">
    <source>
        <dbReference type="ARBA" id="ARBA00022723"/>
    </source>
</evidence>
<comment type="cofactor">
    <cofactor evidence="1">
        <name>Ca(2+)</name>
        <dbReference type="ChEBI" id="CHEBI:29108"/>
    </cofactor>
</comment>
<evidence type="ECO:0000259" key="5">
    <source>
        <dbReference type="Pfam" id="PF00128"/>
    </source>
</evidence>
<dbReference type="RefSeq" id="XP_005762960.1">
    <property type="nucleotide sequence ID" value="XM_005762903.1"/>
</dbReference>
<dbReference type="InterPro" id="IPR017853">
    <property type="entry name" value="GH"/>
</dbReference>
<dbReference type="Proteomes" id="UP000013827">
    <property type="component" value="Unassembled WGS sequence"/>
</dbReference>
<keyword evidence="4" id="KW-0812">Transmembrane</keyword>
<dbReference type="KEGG" id="ehx:EMIHUDRAFT_257719"/>
<keyword evidence="7" id="KW-1185">Reference proteome</keyword>
<dbReference type="PANTHER" id="PTHR10357:SF215">
    <property type="entry name" value="ALPHA-AMYLASE 1"/>
    <property type="match status" value="1"/>
</dbReference>
<dbReference type="SUPFAM" id="SSF51445">
    <property type="entry name" value="(Trans)glycosidases"/>
    <property type="match status" value="1"/>
</dbReference>
<organism evidence="6 7">
    <name type="scientific">Emiliania huxleyi (strain CCMP1516)</name>
    <dbReference type="NCBI Taxonomy" id="280463"/>
    <lineage>
        <taxon>Eukaryota</taxon>
        <taxon>Haptista</taxon>
        <taxon>Haptophyta</taxon>
        <taxon>Prymnesiophyceae</taxon>
        <taxon>Isochrysidales</taxon>
        <taxon>Noelaerhabdaceae</taxon>
        <taxon>Emiliania</taxon>
    </lineage>
</organism>
<accession>A0A0D3IGZ6</accession>
<evidence type="ECO:0000256" key="3">
    <source>
        <dbReference type="ARBA" id="ARBA00022729"/>
    </source>
</evidence>